<sequence>MKASYFKLIVALIILHNSNVYCQYVSPPSLQHKTVKKGKFDLSYKDLVGTIYIDNEYKMATSSISKTAYSTRYDAYHDQMEIEVDNKQYYLPKTLKSQVIFNNKTYEVYRYNNENSFFKIGFTSAKIKLLIKETIKLNQEVESNGMVAYKPKTLKRIKDQYFYAFENSVAFKLPKNKKHFYAIFKENSKTIQKFVKTTKLDLKNNQDLVKIFSYYTTLK</sequence>
<keyword evidence="1" id="KW-0732">Signal</keyword>
<proteinExistence type="predicted"/>
<dbReference type="Proteomes" id="UP001597241">
    <property type="component" value="Unassembled WGS sequence"/>
</dbReference>
<feature type="signal peptide" evidence="1">
    <location>
        <begin position="1"/>
        <end position="22"/>
    </location>
</feature>
<protein>
    <submittedName>
        <fullName evidence="2">Uncharacterized protein</fullName>
    </submittedName>
</protein>
<evidence type="ECO:0000313" key="3">
    <source>
        <dbReference type="Proteomes" id="UP001597241"/>
    </source>
</evidence>
<reference evidence="3" key="1">
    <citation type="journal article" date="2019" name="Int. J. Syst. Evol. Microbiol.">
        <title>The Global Catalogue of Microorganisms (GCM) 10K type strain sequencing project: providing services to taxonomists for standard genome sequencing and annotation.</title>
        <authorList>
            <consortium name="The Broad Institute Genomics Platform"/>
            <consortium name="The Broad Institute Genome Sequencing Center for Infectious Disease"/>
            <person name="Wu L."/>
            <person name="Ma J."/>
        </authorList>
    </citation>
    <scope>NUCLEOTIDE SEQUENCE [LARGE SCALE GENOMIC DNA]</scope>
    <source>
        <strain evidence="3">CCUG 62221</strain>
    </source>
</reference>
<dbReference type="EMBL" id="JBHTMV010000003">
    <property type="protein sequence ID" value="MFD1293227.1"/>
    <property type="molecule type" value="Genomic_DNA"/>
</dbReference>
<organism evidence="2 3">
    <name type="scientific">Lutibacter holmesii</name>
    <dbReference type="NCBI Taxonomy" id="1137985"/>
    <lineage>
        <taxon>Bacteria</taxon>
        <taxon>Pseudomonadati</taxon>
        <taxon>Bacteroidota</taxon>
        <taxon>Flavobacteriia</taxon>
        <taxon>Flavobacteriales</taxon>
        <taxon>Flavobacteriaceae</taxon>
        <taxon>Lutibacter</taxon>
    </lineage>
</organism>
<accession>A0ABW3WNY2</accession>
<dbReference type="RefSeq" id="WP_386808341.1">
    <property type="nucleotide sequence ID" value="NZ_JBHTMV010000003.1"/>
</dbReference>
<feature type="chain" id="PRO_5046558305" evidence="1">
    <location>
        <begin position="23"/>
        <end position="219"/>
    </location>
</feature>
<gene>
    <name evidence="2" type="ORF">ACFQ5N_05205</name>
</gene>
<evidence type="ECO:0000313" key="2">
    <source>
        <dbReference type="EMBL" id="MFD1293227.1"/>
    </source>
</evidence>
<name>A0ABW3WNY2_9FLAO</name>
<keyword evidence="3" id="KW-1185">Reference proteome</keyword>
<comment type="caution">
    <text evidence="2">The sequence shown here is derived from an EMBL/GenBank/DDBJ whole genome shotgun (WGS) entry which is preliminary data.</text>
</comment>
<evidence type="ECO:0000256" key="1">
    <source>
        <dbReference type="SAM" id="SignalP"/>
    </source>
</evidence>